<evidence type="ECO:0000256" key="1">
    <source>
        <dbReference type="SAM" id="Phobius"/>
    </source>
</evidence>
<sequence length="36" mass="4584">MNMPSETQGLRRHFVSKRYLMYPYFVIEWLLFFLRN</sequence>
<protein>
    <submittedName>
        <fullName evidence="2">Uncharacterized protein</fullName>
    </submittedName>
</protein>
<reference evidence="2" key="1">
    <citation type="submission" date="2011-03" db="EMBL/GenBank/DDBJ databases">
        <title>Draft genome of Neisseria meningitidis strain alpha522.</title>
        <authorList>
            <person name="Schoen C."/>
            <person name="Blom J."/>
        </authorList>
    </citation>
    <scope>NUCLEOTIDE SEQUENCE</scope>
    <source>
        <strain evidence="2">Alpha522</strain>
    </source>
</reference>
<keyword evidence="1" id="KW-1133">Transmembrane helix</keyword>
<keyword evidence="1" id="KW-0812">Transmembrane</keyword>
<organism evidence="2">
    <name type="scientific">Neisseria meningitidis alpha522</name>
    <dbReference type="NCBI Taxonomy" id="996307"/>
    <lineage>
        <taxon>Bacteria</taxon>
        <taxon>Pseudomonadati</taxon>
        <taxon>Pseudomonadota</taxon>
        <taxon>Betaproteobacteria</taxon>
        <taxon>Neisseriales</taxon>
        <taxon>Neisseriaceae</taxon>
        <taxon>Neisseria</taxon>
    </lineage>
</organism>
<name>I4E4A3_NEIME</name>
<keyword evidence="1" id="KW-0472">Membrane</keyword>
<gene>
    <name evidence="2" type="ORF">NMALPHA522_0626</name>
</gene>
<dbReference type="EMBL" id="FR845703">
    <property type="protein sequence ID" value="CCA44167.1"/>
    <property type="molecule type" value="Genomic_DNA"/>
</dbReference>
<dbReference type="AlphaFoldDB" id="I4E4A3"/>
<feature type="transmembrane region" description="Helical" evidence="1">
    <location>
        <begin position="19"/>
        <end position="35"/>
    </location>
</feature>
<accession>I4E4A3</accession>
<proteinExistence type="predicted"/>
<evidence type="ECO:0000313" key="2">
    <source>
        <dbReference type="EMBL" id="CCA44167.1"/>
    </source>
</evidence>